<feature type="domain" description="Histidine kinase" evidence="7">
    <location>
        <begin position="72"/>
        <end position="282"/>
    </location>
</feature>
<dbReference type="InterPro" id="IPR036097">
    <property type="entry name" value="HisK_dim/P_sf"/>
</dbReference>
<keyword evidence="4" id="KW-0902">Two-component regulatory system</keyword>
<protein>
    <recommendedName>
        <fullName evidence="2">histidine kinase</fullName>
        <ecNumber evidence="2">2.7.13.3</ecNumber>
    </recommendedName>
</protein>
<reference evidence="8 9" key="1">
    <citation type="submission" date="2024-09" db="EMBL/GenBank/DDBJ databases">
        <title>Novel species of the genus Pelomonas and Roseateles isolated from streams.</title>
        <authorList>
            <person name="Lu H."/>
        </authorList>
    </citation>
    <scope>NUCLEOTIDE SEQUENCE [LARGE SCALE GENOMIC DNA]</scope>
    <source>
        <strain evidence="8 9">DC23W</strain>
    </source>
</reference>
<comment type="catalytic activity">
    <reaction evidence="1">
        <text>ATP + protein L-histidine = ADP + protein N-phospho-L-histidine.</text>
        <dbReference type="EC" id="2.7.13.3"/>
    </reaction>
</comment>
<dbReference type="SUPFAM" id="SSF55874">
    <property type="entry name" value="ATPase domain of HSP90 chaperone/DNA topoisomerase II/histidine kinase"/>
    <property type="match status" value="1"/>
</dbReference>
<dbReference type="InterPro" id="IPR003661">
    <property type="entry name" value="HisK_dim/P_dom"/>
</dbReference>
<dbReference type="InterPro" id="IPR036890">
    <property type="entry name" value="HATPase_C_sf"/>
</dbReference>
<keyword evidence="8" id="KW-0418">Kinase</keyword>
<dbReference type="SUPFAM" id="SSF47384">
    <property type="entry name" value="Homodimeric domain of signal transducing histidine kinase"/>
    <property type="match status" value="1"/>
</dbReference>
<dbReference type="RefSeq" id="WP_394469304.1">
    <property type="nucleotide sequence ID" value="NZ_JBIGHY010000002.1"/>
</dbReference>
<name>A0ABW7EID3_9BURK</name>
<sequence length="321" mass="33518">MAQRKVLTALLWLALAATAGLLALLMAMTGTHAALAVGVAVLLLLLLAAAAVLLRRLPTPTPPRLDDSLLARINHEMRTPLNTIMGTTQLALQTPLNAQQRELLGQTDAASRTLLGLVNDVVDVAALEAGRVQLDSAPLRLEDVVSQALELVRPLRAQSTAELVCDWAHADLLGTRGQLRGDAQRLRQVLVQLLSHALQFAPVGPVRLHLSGGATDAQGRVPLVIGVQDPGMAPHTTEPADKSLALSTARRLVELMGGQLQARPRMGAGQGLELHVALPPADTPPPALPPPPRPPVARGPGGRPPAHRVPGAPEGGGASRG</sequence>
<dbReference type="InterPro" id="IPR003594">
    <property type="entry name" value="HATPase_dom"/>
</dbReference>
<feature type="region of interest" description="Disordered" evidence="5">
    <location>
        <begin position="276"/>
        <end position="321"/>
    </location>
</feature>
<evidence type="ECO:0000256" key="4">
    <source>
        <dbReference type="ARBA" id="ARBA00023012"/>
    </source>
</evidence>
<evidence type="ECO:0000259" key="7">
    <source>
        <dbReference type="PROSITE" id="PS50109"/>
    </source>
</evidence>
<feature type="compositionally biased region" description="Pro residues" evidence="5">
    <location>
        <begin position="281"/>
        <end position="297"/>
    </location>
</feature>
<evidence type="ECO:0000313" key="8">
    <source>
        <dbReference type="EMBL" id="MFG6413212.1"/>
    </source>
</evidence>
<evidence type="ECO:0000256" key="5">
    <source>
        <dbReference type="SAM" id="MobiDB-lite"/>
    </source>
</evidence>
<gene>
    <name evidence="8" type="ORF">ACG02S_04795</name>
</gene>
<comment type="caution">
    <text evidence="8">The sequence shown here is derived from an EMBL/GenBank/DDBJ whole genome shotgun (WGS) entry which is preliminary data.</text>
</comment>
<dbReference type="EMBL" id="JBIGHY010000002">
    <property type="protein sequence ID" value="MFG6413212.1"/>
    <property type="molecule type" value="Genomic_DNA"/>
</dbReference>
<dbReference type="SMART" id="SM00387">
    <property type="entry name" value="HATPase_c"/>
    <property type="match status" value="1"/>
</dbReference>
<feature type="non-terminal residue" evidence="8">
    <location>
        <position position="321"/>
    </location>
</feature>
<evidence type="ECO:0000256" key="1">
    <source>
        <dbReference type="ARBA" id="ARBA00000085"/>
    </source>
</evidence>
<proteinExistence type="predicted"/>
<dbReference type="EC" id="2.7.13.3" evidence="2"/>
<keyword evidence="6" id="KW-1133">Transmembrane helix</keyword>
<dbReference type="Pfam" id="PF02518">
    <property type="entry name" value="HATPase_c"/>
    <property type="match status" value="1"/>
</dbReference>
<dbReference type="SMART" id="SM00388">
    <property type="entry name" value="HisKA"/>
    <property type="match status" value="1"/>
</dbReference>
<keyword evidence="6" id="KW-0472">Membrane</keyword>
<evidence type="ECO:0000256" key="3">
    <source>
        <dbReference type="ARBA" id="ARBA00022553"/>
    </source>
</evidence>
<dbReference type="InterPro" id="IPR005467">
    <property type="entry name" value="His_kinase_dom"/>
</dbReference>
<evidence type="ECO:0000313" key="9">
    <source>
        <dbReference type="Proteomes" id="UP001606300"/>
    </source>
</evidence>
<dbReference type="Proteomes" id="UP001606300">
    <property type="component" value="Unassembled WGS sequence"/>
</dbReference>
<accession>A0ABW7EID3</accession>
<dbReference type="PANTHER" id="PTHR45339">
    <property type="entry name" value="HYBRID SIGNAL TRANSDUCTION HISTIDINE KINASE J"/>
    <property type="match status" value="1"/>
</dbReference>
<keyword evidence="9" id="KW-1185">Reference proteome</keyword>
<organism evidence="8 9">
    <name type="scientific">Pelomonas dachongensis</name>
    <dbReference type="NCBI Taxonomy" id="3299029"/>
    <lineage>
        <taxon>Bacteria</taxon>
        <taxon>Pseudomonadati</taxon>
        <taxon>Pseudomonadota</taxon>
        <taxon>Betaproteobacteria</taxon>
        <taxon>Burkholderiales</taxon>
        <taxon>Sphaerotilaceae</taxon>
        <taxon>Roseateles</taxon>
    </lineage>
</organism>
<dbReference type="PANTHER" id="PTHR45339:SF1">
    <property type="entry name" value="HYBRID SIGNAL TRANSDUCTION HISTIDINE KINASE J"/>
    <property type="match status" value="1"/>
</dbReference>
<dbReference type="Pfam" id="PF00512">
    <property type="entry name" value="HisKA"/>
    <property type="match status" value="1"/>
</dbReference>
<keyword evidence="8" id="KW-0808">Transferase</keyword>
<dbReference type="CDD" id="cd00082">
    <property type="entry name" value="HisKA"/>
    <property type="match status" value="1"/>
</dbReference>
<evidence type="ECO:0000256" key="6">
    <source>
        <dbReference type="SAM" id="Phobius"/>
    </source>
</evidence>
<dbReference type="Gene3D" id="3.30.565.10">
    <property type="entry name" value="Histidine kinase-like ATPase, C-terminal domain"/>
    <property type="match status" value="1"/>
</dbReference>
<feature type="transmembrane region" description="Helical" evidence="6">
    <location>
        <begin position="33"/>
        <end position="54"/>
    </location>
</feature>
<keyword evidence="3" id="KW-0597">Phosphoprotein</keyword>
<dbReference type="Gene3D" id="1.10.287.130">
    <property type="match status" value="1"/>
</dbReference>
<keyword evidence="6" id="KW-0812">Transmembrane</keyword>
<evidence type="ECO:0000256" key="2">
    <source>
        <dbReference type="ARBA" id="ARBA00012438"/>
    </source>
</evidence>
<dbReference type="PROSITE" id="PS50109">
    <property type="entry name" value="HIS_KIN"/>
    <property type="match status" value="1"/>
</dbReference>
<dbReference type="GO" id="GO:0016301">
    <property type="term" value="F:kinase activity"/>
    <property type="evidence" value="ECO:0007669"/>
    <property type="project" value="UniProtKB-KW"/>
</dbReference>